<feature type="coiled-coil region" evidence="1">
    <location>
        <begin position="620"/>
        <end position="675"/>
    </location>
</feature>
<comment type="caution">
    <text evidence="4">The sequence shown here is derived from an EMBL/GenBank/DDBJ whole genome shotgun (WGS) entry which is preliminary data.</text>
</comment>
<protein>
    <submittedName>
        <fullName evidence="4">Uncharacterized protein</fullName>
    </submittedName>
</protein>
<dbReference type="AlphaFoldDB" id="A0A9P5YF42"/>
<keyword evidence="3" id="KW-0812">Transmembrane</keyword>
<keyword evidence="3" id="KW-0472">Membrane</keyword>
<feature type="region of interest" description="Disordered" evidence="2">
    <location>
        <begin position="167"/>
        <end position="227"/>
    </location>
</feature>
<evidence type="ECO:0000256" key="2">
    <source>
        <dbReference type="SAM" id="MobiDB-lite"/>
    </source>
</evidence>
<dbReference type="Proteomes" id="UP000807353">
    <property type="component" value="Unassembled WGS sequence"/>
</dbReference>
<feature type="compositionally biased region" description="Polar residues" evidence="2">
    <location>
        <begin position="411"/>
        <end position="422"/>
    </location>
</feature>
<feature type="compositionally biased region" description="Polar residues" evidence="2">
    <location>
        <begin position="510"/>
        <end position="526"/>
    </location>
</feature>
<feature type="transmembrane region" description="Helical" evidence="3">
    <location>
        <begin position="21"/>
        <end position="41"/>
    </location>
</feature>
<proteinExistence type="predicted"/>
<feature type="compositionally biased region" description="Pro residues" evidence="2">
    <location>
        <begin position="387"/>
        <end position="410"/>
    </location>
</feature>
<keyword evidence="1" id="KW-0175">Coiled coil</keyword>
<feature type="compositionally biased region" description="Polar residues" evidence="2">
    <location>
        <begin position="209"/>
        <end position="223"/>
    </location>
</feature>
<feature type="compositionally biased region" description="Polar residues" evidence="2">
    <location>
        <begin position="448"/>
        <end position="470"/>
    </location>
</feature>
<feature type="compositionally biased region" description="Polar residues" evidence="2">
    <location>
        <begin position="537"/>
        <end position="552"/>
    </location>
</feature>
<keyword evidence="5" id="KW-1185">Reference proteome</keyword>
<organism evidence="4 5">
    <name type="scientific">Collybia nuda</name>
    <dbReference type="NCBI Taxonomy" id="64659"/>
    <lineage>
        <taxon>Eukaryota</taxon>
        <taxon>Fungi</taxon>
        <taxon>Dikarya</taxon>
        <taxon>Basidiomycota</taxon>
        <taxon>Agaricomycotina</taxon>
        <taxon>Agaricomycetes</taxon>
        <taxon>Agaricomycetidae</taxon>
        <taxon>Agaricales</taxon>
        <taxon>Tricholomatineae</taxon>
        <taxon>Clitocybaceae</taxon>
        <taxon>Collybia</taxon>
    </lineage>
</organism>
<reference evidence="4" key="1">
    <citation type="submission" date="2020-11" db="EMBL/GenBank/DDBJ databases">
        <authorList>
            <consortium name="DOE Joint Genome Institute"/>
            <person name="Ahrendt S."/>
            <person name="Riley R."/>
            <person name="Andreopoulos W."/>
            <person name="Labutti K."/>
            <person name="Pangilinan J."/>
            <person name="Ruiz-Duenas F.J."/>
            <person name="Barrasa J.M."/>
            <person name="Sanchez-Garcia M."/>
            <person name="Camarero S."/>
            <person name="Miyauchi S."/>
            <person name="Serrano A."/>
            <person name="Linde D."/>
            <person name="Babiker R."/>
            <person name="Drula E."/>
            <person name="Ayuso-Fernandez I."/>
            <person name="Pacheco R."/>
            <person name="Padilla G."/>
            <person name="Ferreira P."/>
            <person name="Barriuso J."/>
            <person name="Kellner H."/>
            <person name="Castanera R."/>
            <person name="Alfaro M."/>
            <person name="Ramirez L."/>
            <person name="Pisabarro A.G."/>
            <person name="Kuo A."/>
            <person name="Tritt A."/>
            <person name="Lipzen A."/>
            <person name="He G."/>
            <person name="Yan M."/>
            <person name="Ng V."/>
            <person name="Cullen D."/>
            <person name="Martin F."/>
            <person name="Rosso M.-N."/>
            <person name="Henrissat B."/>
            <person name="Hibbett D."/>
            <person name="Martinez A.T."/>
            <person name="Grigoriev I.V."/>
        </authorList>
    </citation>
    <scope>NUCLEOTIDE SEQUENCE</scope>
    <source>
        <strain evidence="4">CBS 247.69</strain>
    </source>
</reference>
<gene>
    <name evidence="4" type="ORF">BDZ94DRAFT_1249217</name>
</gene>
<feature type="compositionally biased region" description="Pro residues" evidence="2">
    <location>
        <begin position="361"/>
        <end position="376"/>
    </location>
</feature>
<evidence type="ECO:0000256" key="3">
    <source>
        <dbReference type="SAM" id="Phobius"/>
    </source>
</evidence>
<keyword evidence="3" id="KW-1133">Transmembrane helix</keyword>
<evidence type="ECO:0000313" key="5">
    <source>
        <dbReference type="Proteomes" id="UP000807353"/>
    </source>
</evidence>
<dbReference type="EMBL" id="MU150237">
    <property type="protein sequence ID" value="KAF9467381.1"/>
    <property type="molecule type" value="Genomic_DNA"/>
</dbReference>
<feature type="compositionally biased region" description="Low complexity" evidence="2">
    <location>
        <begin position="331"/>
        <end position="341"/>
    </location>
</feature>
<evidence type="ECO:0000256" key="1">
    <source>
        <dbReference type="SAM" id="Coils"/>
    </source>
</evidence>
<feature type="compositionally biased region" description="Basic and acidic residues" evidence="2">
    <location>
        <begin position="288"/>
        <end position="310"/>
    </location>
</feature>
<dbReference type="OrthoDB" id="3231855at2759"/>
<feature type="transmembrane region" description="Helical" evidence="3">
    <location>
        <begin position="98"/>
        <end position="120"/>
    </location>
</feature>
<feature type="compositionally biased region" description="Polar residues" evidence="2">
    <location>
        <begin position="167"/>
        <end position="179"/>
    </location>
</feature>
<accession>A0A9P5YF42</accession>
<sequence length="766" mass="84124">MSIVSSYFSSRSTAFGINAQVASLMDSILAIGVGLAVRFVIDLVSHHDVKLTGTLVGLWEGVVMQHFLRKMPASFDPYVAYGVRLFVDFLFTESVPRLVLVVVWTGMGIIFADIAPALWVDVGMRRIWRRFRRDLYVISKSVPSVPLFARPRTVRFSPSRTTSVISNTPPSVFTATTENPARLSPPTPAPRKRAVPGAFPGDVSETETDISVSQRSETSTTPGGTKHRFSTFRRYQATFETGSEISSGFNDLDEGNISSSESSCSTEIADPSAANPSEIPDYEEEEEVVRIKDKGKGREEDRDITPKMRDIVLPPTPSDSFAFHLGRNEPVEAQPPVAEVPNIPDQLDDDWENISRREAVPTPPLRSSPEIPPTPPAKDSTSLPTRIPSPPPQQVPPPTETRPAEQPPPFQNETVAPTSTNLIEDLVNFGAEDPWGSQQTDYLAPSQPVGQPTLENNTGPTGEPTTSSAQFDALFDTRHDSRTPPPPFQDIYDQAQPDQQRGSLFKPNEDPTNLIEQANFESSTAALANDATDPGNIESNEPTTNEQTTIENNDIVGAPAFQQQQQQQESEESSNLPVPEALSQPEIPTAPEAQAIPPPSPAPTVESLLPELTSERMKQALKLRNQVIELKNEIEELKRQRSAAEADGEDGADIVVQRTASIDAAQKKLKRLNEKAAGRYTALKASSDGNIPKNKLDLSDVTLPDVVSRIEQITTLLLLTNQSMLNITLKLTNNKKQKQKITSWLDECNLTYRDTARIIFVNLPSS</sequence>
<name>A0A9P5YF42_9AGAR</name>
<feature type="region of interest" description="Disordered" evidence="2">
    <location>
        <begin position="246"/>
        <end position="606"/>
    </location>
</feature>
<evidence type="ECO:0000313" key="4">
    <source>
        <dbReference type="EMBL" id="KAF9467381.1"/>
    </source>
</evidence>